<accession>A0A1H0TYV9</accession>
<proteinExistence type="predicted"/>
<keyword evidence="2" id="KW-1185">Reference proteome</keyword>
<name>A0A1H0TYV9_9CLOT</name>
<evidence type="ECO:0000313" key="2">
    <source>
        <dbReference type="Proteomes" id="UP000198597"/>
    </source>
</evidence>
<reference evidence="1 2" key="1">
    <citation type="submission" date="2016-10" db="EMBL/GenBank/DDBJ databases">
        <authorList>
            <person name="de Groot N.N."/>
        </authorList>
    </citation>
    <scope>NUCLEOTIDE SEQUENCE [LARGE SCALE GENOMIC DNA]</scope>
    <source>
        <strain evidence="1 2">DSM 12272</strain>
    </source>
</reference>
<evidence type="ECO:0008006" key="3">
    <source>
        <dbReference type="Google" id="ProtNLM"/>
    </source>
</evidence>
<dbReference type="AlphaFoldDB" id="A0A1H0TYV9"/>
<dbReference type="PROSITE" id="PS51257">
    <property type="entry name" value="PROKAR_LIPOPROTEIN"/>
    <property type="match status" value="1"/>
</dbReference>
<sequence>MKSKSLVIGLLLVTALFVGCGSKKVVEETKAPETTKEESVDAVTSSSIVKSDDGLIKALSADGTWIIAITGDLQTTKELVMDGVFYSKDDKANGLARKLALYDQDADKKVTASHTLTAPKMTVKSENGKIQEGTFVGDIYVEANGFLLKNTKVKGNVYFANEEYKNSFKLDGGEISGVTEVKK</sequence>
<protein>
    <recommendedName>
        <fullName evidence="3">Polymer-forming protein</fullName>
    </recommendedName>
</protein>
<evidence type="ECO:0000313" key="1">
    <source>
        <dbReference type="EMBL" id="SDP59081.1"/>
    </source>
</evidence>
<dbReference type="STRING" id="94869.SAMN04488529_108140"/>
<organism evidence="1 2">
    <name type="scientific">Clostridium gasigenes</name>
    <dbReference type="NCBI Taxonomy" id="94869"/>
    <lineage>
        <taxon>Bacteria</taxon>
        <taxon>Bacillati</taxon>
        <taxon>Bacillota</taxon>
        <taxon>Clostridia</taxon>
        <taxon>Eubacteriales</taxon>
        <taxon>Clostridiaceae</taxon>
        <taxon>Clostridium</taxon>
    </lineage>
</organism>
<dbReference type="OrthoDB" id="2111555at2"/>
<dbReference type="RefSeq" id="WP_089970813.1">
    <property type="nucleotide sequence ID" value="NZ_FNJM01000008.1"/>
</dbReference>
<gene>
    <name evidence="1" type="ORF">SAMN04488529_108140</name>
</gene>
<dbReference type="EMBL" id="FNJM01000008">
    <property type="protein sequence ID" value="SDP59081.1"/>
    <property type="molecule type" value="Genomic_DNA"/>
</dbReference>
<dbReference type="Proteomes" id="UP000198597">
    <property type="component" value="Unassembled WGS sequence"/>
</dbReference>